<dbReference type="Proteomes" id="UP000447434">
    <property type="component" value="Chromosome 5"/>
</dbReference>
<reference evidence="3" key="1">
    <citation type="journal article" date="2020" name="Nat. Commun.">
        <title>Genome sequence of the cluster root forming white lupin.</title>
        <authorList>
            <person name="Hufnagel B."/>
            <person name="Marques A."/>
            <person name="Soriano A."/>
            <person name="Marques L."/>
            <person name="Divol F."/>
            <person name="Doumas P."/>
            <person name="Sallet E."/>
            <person name="Mancinotti D."/>
            <person name="Carrere S."/>
            <person name="Marande W."/>
            <person name="Arribat S."/>
            <person name="Keller J."/>
            <person name="Huneau C."/>
            <person name="Blein T."/>
            <person name="Aime D."/>
            <person name="Laguerre M."/>
            <person name="Taylor J."/>
            <person name="Schubert V."/>
            <person name="Nelson M."/>
            <person name="Geu-Flores F."/>
            <person name="Crespi M."/>
            <person name="Gallardo-Guerrero K."/>
            <person name="Delaux P.-M."/>
            <person name="Salse J."/>
            <person name="Berges H."/>
            <person name="Guyot R."/>
            <person name="Gouzy J."/>
            <person name="Peret B."/>
        </authorList>
    </citation>
    <scope>NUCLEOTIDE SEQUENCE [LARGE SCALE GENOMIC DNA]</scope>
    <source>
        <strain evidence="3">cv. Amiga</strain>
    </source>
</reference>
<name>A0A6A4QKV9_LUPAL</name>
<feature type="transmembrane region" description="Helical" evidence="1">
    <location>
        <begin position="47"/>
        <end position="74"/>
    </location>
</feature>
<gene>
    <name evidence="2" type="ORF">Lalb_Chr05g0223861</name>
</gene>
<organism evidence="2 3">
    <name type="scientific">Lupinus albus</name>
    <name type="common">White lupine</name>
    <name type="synonym">Lupinus termis</name>
    <dbReference type="NCBI Taxonomy" id="3870"/>
    <lineage>
        <taxon>Eukaryota</taxon>
        <taxon>Viridiplantae</taxon>
        <taxon>Streptophyta</taxon>
        <taxon>Embryophyta</taxon>
        <taxon>Tracheophyta</taxon>
        <taxon>Spermatophyta</taxon>
        <taxon>Magnoliopsida</taxon>
        <taxon>eudicotyledons</taxon>
        <taxon>Gunneridae</taxon>
        <taxon>Pentapetalae</taxon>
        <taxon>rosids</taxon>
        <taxon>fabids</taxon>
        <taxon>Fabales</taxon>
        <taxon>Fabaceae</taxon>
        <taxon>Papilionoideae</taxon>
        <taxon>50 kb inversion clade</taxon>
        <taxon>genistoids sensu lato</taxon>
        <taxon>core genistoids</taxon>
        <taxon>Genisteae</taxon>
        <taxon>Lupinus</taxon>
    </lineage>
</organism>
<comment type="caution">
    <text evidence="2">The sequence shown here is derived from an EMBL/GenBank/DDBJ whole genome shotgun (WGS) entry which is preliminary data.</text>
</comment>
<evidence type="ECO:0008006" key="4">
    <source>
        <dbReference type="Google" id="ProtNLM"/>
    </source>
</evidence>
<keyword evidence="1" id="KW-0812">Transmembrane</keyword>
<dbReference type="AlphaFoldDB" id="A0A6A4QKV9"/>
<feature type="transmembrane region" description="Helical" evidence="1">
    <location>
        <begin position="12"/>
        <end position="35"/>
    </location>
</feature>
<dbReference type="EMBL" id="WOCE01000005">
    <property type="protein sequence ID" value="KAE9614047.1"/>
    <property type="molecule type" value="Genomic_DNA"/>
</dbReference>
<keyword evidence="1" id="KW-1133">Transmembrane helix</keyword>
<protein>
    <recommendedName>
        <fullName evidence="4">Transmembrane protein</fullName>
    </recommendedName>
</protein>
<evidence type="ECO:0000256" key="1">
    <source>
        <dbReference type="SAM" id="Phobius"/>
    </source>
</evidence>
<keyword evidence="3" id="KW-1185">Reference proteome</keyword>
<evidence type="ECO:0000313" key="3">
    <source>
        <dbReference type="Proteomes" id="UP000447434"/>
    </source>
</evidence>
<proteinExistence type="predicted"/>
<evidence type="ECO:0000313" key="2">
    <source>
        <dbReference type="EMBL" id="KAE9614047.1"/>
    </source>
</evidence>
<keyword evidence="1" id="KW-0472">Membrane</keyword>
<sequence>MNEWSKKELVLLNLFCFVHLGLGLGLVLLCVLLPLTNPTPSTLFSLYISICIYLVHHLLMGKVRVVLLTFLLCLKFDNILSFNPYISWQDPIILPTSLLFTLCEVLKHL</sequence>
<accession>A0A6A4QKV9</accession>